<dbReference type="PANTHER" id="PTHR31674">
    <property type="entry name" value="B3 DOMAIN-CONTAINING PROTEIN REM-LIKE 3-RELATED"/>
    <property type="match status" value="1"/>
</dbReference>
<keyword evidence="3" id="KW-0238">DNA-binding</keyword>
<gene>
    <name evidence="8" type="ORF">DY000_02002789</name>
</gene>
<keyword evidence="5" id="KW-0539">Nucleus</keyword>
<dbReference type="InterPro" id="IPR039218">
    <property type="entry name" value="REM_fam"/>
</dbReference>
<dbReference type="Pfam" id="PF02362">
    <property type="entry name" value="B3"/>
    <property type="match status" value="1"/>
</dbReference>
<dbReference type="PROSITE" id="PS50863">
    <property type="entry name" value="B3"/>
    <property type="match status" value="1"/>
</dbReference>
<name>A0ABQ7CJF6_BRACR</name>
<dbReference type="CDD" id="cd10017">
    <property type="entry name" value="B3_DNA"/>
    <property type="match status" value="1"/>
</dbReference>
<evidence type="ECO:0000256" key="2">
    <source>
        <dbReference type="ARBA" id="ARBA00023015"/>
    </source>
</evidence>
<evidence type="ECO:0000313" key="9">
    <source>
        <dbReference type="Proteomes" id="UP000266723"/>
    </source>
</evidence>
<sequence>MVQSAMEKHTLSMPDWSLLPEELLHLISEMLVQIRLSLSFLSITPRESEDNMPLPYPFQCSVKVELLFIVLNFQNLPKSLSWTSALKQRQCGKSYITRGWRSFCSANGLKAGDIFTFKLIKRGGTLVLRKSPSHRESKEDEGSEADEIESLSTESDSDEESNQDEKRLKRRISIWKASSSPSRNRYVTLTLKPYNVIKS</sequence>
<evidence type="ECO:0000259" key="7">
    <source>
        <dbReference type="PROSITE" id="PS50863"/>
    </source>
</evidence>
<dbReference type="PANTHER" id="PTHR31674:SF74">
    <property type="entry name" value="TF-B3 DOMAIN-CONTAINING PROTEIN"/>
    <property type="match status" value="1"/>
</dbReference>
<evidence type="ECO:0000256" key="6">
    <source>
        <dbReference type="SAM" id="MobiDB-lite"/>
    </source>
</evidence>
<evidence type="ECO:0000256" key="1">
    <source>
        <dbReference type="ARBA" id="ARBA00004123"/>
    </source>
</evidence>
<keyword evidence="4" id="KW-0804">Transcription</keyword>
<reference evidence="8 9" key="1">
    <citation type="journal article" date="2020" name="BMC Genomics">
        <title>Intraspecific diversification of the crop wild relative Brassica cretica Lam. using demographic model selection.</title>
        <authorList>
            <person name="Kioukis A."/>
            <person name="Michalopoulou V.A."/>
            <person name="Briers L."/>
            <person name="Pirintsos S."/>
            <person name="Studholme D.J."/>
            <person name="Pavlidis P."/>
            <person name="Sarris P.F."/>
        </authorList>
    </citation>
    <scope>NUCLEOTIDE SEQUENCE [LARGE SCALE GENOMIC DNA]</scope>
    <source>
        <strain evidence="9">cv. PFS-1207/04</strain>
    </source>
</reference>
<comment type="subcellular location">
    <subcellularLocation>
        <location evidence="1">Nucleus</location>
    </subcellularLocation>
</comment>
<proteinExistence type="predicted"/>
<evidence type="ECO:0000313" key="8">
    <source>
        <dbReference type="EMBL" id="KAF3551963.1"/>
    </source>
</evidence>
<keyword evidence="2" id="KW-0805">Transcription regulation</keyword>
<evidence type="ECO:0000256" key="3">
    <source>
        <dbReference type="ARBA" id="ARBA00023125"/>
    </source>
</evidence>
<dbReference type="SMART" id="SM01019">
    <property type="entry name" value="B3"/>
    <property type="match status" value="1"/>
</dbReference>
<feature type="compositionally biased region" description="Acidic residues" evidence="6">
    <location>
        <begin position="141"/>
        <end position="162"/>
    </location>
</feature>
<dbReference type="Proteomes" id="UP000266723">
    <property type="component" value="Unassembled WGS sequence"/>
</dbReference>
<dbReference type="SUPFAM" id="SSF101936">
    <property type="entry name" value="DNA-binding pseudobarrel domain"/>
    <property type="match status" value="1"/>
</dbReference>
<dbReference type="InterPro" id="IPR003340">
    <property type="entry name" value="B3_DNA-bd"/>
</dbReference>
<evidence type="ECO:0000256" key="5">
    <source>
        <dbReference type="ARBA" id="ARBA00023242"/>
    </source>
</evidence>
<feature type="domain" description="TF-B3" evidence="7">
    <location>
        <begin position="37"/>
        <end position="134"/>
    </location>
</feature>
<dbReference type="InterPro" id="IPR015300">
    <property type="entry name" value="DNA-bd_pseudobarrel_sf"/>
</dbReference>
<protein>
    <recommendedName>
        <fullName evidence="7">TF-B3 domain-containing protein</fullName>
    </recommendedName>
</protein>
<accession>A0ABQ7CJF6</accession>
<evidence type="ECO:0000256" key="4">
    <source>
        <dbReference type="ARBA" id="ARBA00023163"/>
    </source>
</evidence>
<comment type="caution">
    <text evidence="8">The sequence shown here is derived from an EMBL/GenBank/DDBJ whole genome shotgun (WGS) entry which is preliminary data.</text>
</comment>
<dbReference type="Gene3D" id="2.40.330.10">
    <property type="entry name" value="DNA-binding pseudobarrel domain"/>
    <property type="match status" value="1"/>
</dbReference>
<dbReference type="EMBL" id="QGKV02000832">
    <property type="protein sequence ID" value="KAF3551963.1"/>
    <property type="molecule type" value="Genomic_DNA"/>
</dbReference>
<keyword evidence="9" id="KW-1185">Reference proteome</keyword>
<feature type="region of interest" description="Disordered" evidence="6">
    <location>
        <begin position="130"/>
        <end position="168"/>
    </location>
</feature>
<organism evidence="8 9">
    <name type="scientific">Brassica cretica</name>
    <name type="common">Mustard</name>
    <dbReference type="NCBI Taxonomy" id="69181"/>
    <lineage>
        <taxon>Eukaryota</taxon>
        <taxon>Viridiplantae</taxon>
        <taxon>Streptophyta</taxon>
        <taxon>Embryophyta</taxon>
        <taxon>Tracheophyta</taxon>
        <taxon>Spermatophyta</taxon>
        <taxon>Magnoliopsida</taxon>
        <taxon>eudicotyledons</taxon>
        <taxon>Gunneridae</taxon>
        <taxon>Pentapetalae</taxon>
        <taxon>rosids</taxon>
        <taxon>malvids</taxon>
        <taxon>Brassicales</taxon>
        <taxon>Brassicaceae</taxon>
        <taxon>Brassiceae</taxon>
        <taxon>Brassica</taxon>
    </lineage>
</organism>